<dbReference type="RefSeq" id="WP_115031181.1">
    <property type="nucleotide sequence ID" value="NZ_JAAFNO010000001.1"/>
</dbReference>
<feature type="region of interest" description="Disordered" evidence="1">
    <location>
        <begin position="130"/>
        <end position="172"/>
    </location>
</feature>
<protein>
    <submittedName>
        <fullName evidence="2">Flagellar FliJ protein</fullName>
    </submittedName>
</protein>
<dbReference type="InterPro" id="IPR053716">
    <property type="entry name" value="Flag_assembly_chemotaxis_eff"/>
</dbReference>
<comment type="caution">
    <text evidence="2">The sequence shown here is derived from an EMBL/GenBank/DDBJ whole genome shotgun (WGS) entry which is preliminary data.</text>
</comment>
<gene>
    <name evidence="2" type="ORF">NCTC7915_01662</name>
</gene>
<keyword evidence="2" id="KW-0966">Cell projection</keyword>
<proteinExistence type="predicted"/>
<evidence type="ECO:0000256" key="1">
    <source>
        <dbReference type="SAM" id="MobiDB-lite"/>
    </source>
</evidence>
<evidence type="ECO:0000313" key="3">
    <source>
        <dbReference type="Proteomes" id="UP000254118"/>
    </source>
</evidence>
<keyword evidence="2" id="KW-0282">Flagellum</keyword>
<feature type="compositionally biased region" description="Basic and acidic residues" evidence="1">
    <location>
        <begin position="156"/>
        <end position="172"/>
    </location>
</feature>
<reference evidence="2 3" key="1">
    <citation type="submission" date="2018-06" db="EMBL/GenBank/DDBJ databases">
        <authorList>
            <consortium name="Pathogen Informatics"/>
            <person name="Doyle S."/>
        </authorList>
    </citation>
    <scope>NUCLEOTIDE SEQUENCE [LARGE SCALE GENOMIC DNA]</scope>
    <source>
        <strain evidence="2 3">NCTC7915</strain>
    </source>
</reference>
<accession>A0AA46BP45</accession>
<name>A0AA46BP45_9MICO</name>
<sequence length="172" mass="19268">MPKFTTPYDTLLRVRRIEEDKAKAALAAANAEHRAALARLDSTRQAHRDAMNKSHGETDINGFMREALHGQRLAQSIMWASYEAEKADTTRQTALGHVTKASQRTQGLERLVERAKEERFERMLAADQQVAEESTAGVRARKAAAEAARRAAQTQHHPETPHDTHEQHTRGA</sequence>
<dbReference type="Proteomes" id="UP000254118">
    <property type="component" value="Unassembled WGS sequence"/>
</dbReference>
<evidence type="ECO:0000313" key="2">
    <source>
        <dbReference type="EMBL" id="STD11784.1"/>
    </source>
</evidence>
<keyword evidence="2" id="KW-0969">Cilium</keyword>
<dbReference type="AlphaFoldDB" id="A0AA46BP45"/>
<organism evidence="2 3">
    <name type="scientific">Dermatophilus congolensis</name>
    <dbReference type="NCBI Taxonomy" id="1863"/>
    <lineage>
        <taxon>Bacteria</taxon>
        <taxon>Bacillati</taxon>
        <taxon>Actinomycetota</taxon>
        <taxon>Actinomycetes</taxon>
        <taxon>Micrococcales</taxon>
        <taxon>Dermatophilaceae</taxon>
        <taxon>Dermatophilus</taxon>
    </lineage>
</organism>
<dbReference type="EMBL" id="UFYA01000001">
    <property type="protein sequence ID" value="STD11784.1"/>
    <property type="molecule type" value="Genomic_DNA"/>
</dbReference>
<dbReference type="Gene3D" id="1.10.287.1700">
    <property type="match status" value="1"/>
</dbReference>